<feature type="compositionally biased region" description="Basic residues" evidence="2">
    <location>
        <begin position="559"/>
        <end position="568"/>
    </location>
</feature>
<feature type="compositionally biased region" description="Acidic residues" evidence="2">
    <location>
        <begin position="112"/>
        <end position="122"/>
    </location>
</feature>
<feature type="compositionally biased region" description="Basic and acidic residues" evidence="2">
    <location>
        <begin position="100"/>
        <end position="111"/>
    </location>
</feature>
<sequence length="664" mass="78176">TMVMQLFDGSDSDNEEFEKIEVDKEFARRYEHNKKREDLQRYEELNKKGLIPRRARPDADGDEDDSSDESSSSDDEDDVDIKKKDLEFFNALLKVRKQDPSLKEKDVKLFESESESDEEEGEEGKKEKKKKAMYLKDVVAKHLIEEGAEFDDKDEKNNKTKLVYNEEQEELRKAFLEAVEGSEVEEDEGDLLKLKEKSGGDEDGSDDEEYHKTLDEVFDEDHEKSMFLKKFFMNKMWLDKNNDEGVEGEDLELLSEDEKAIEKQEEYEYRFQENPGDRVLGHSREVEGSVRKKLKARKEQRKHKEERMEIARLEREEELRHLKNLKKKEMDERVKKIMEIAGIGDDEVLPLSAKEIEDEFDPEEYDRMMKKAFGNKYYEAEDAVPDFGTDEDEEKPDFDKEDELLGLPKDWDNFGTGDGFSAARERSLKHKIDGLESDSDDEDEEAKEEVSKEKKRKRKRKTALLEKAKEAMLEEYYKLDYEDTIGDLKTRFKYSKIKPNRFGLSAAEIFVTDDKELNKYVSLKQMAPYKDKEWKVPNSKRHQFKLMTQELLRGGDKHDRKKHGKKKRVKDDDDANKATSSADAKLEDSKVELEQSAGDESNLSRQARRRQRQSKFKLENTRLGAYEKRESKQKRKRSHFFFWGKIMNNEHGDEDEDEEHLVGL</sequence>
<dbReference type="GO" id="GO:0000447">
    <property type="term" value="P:endonucleolytic cleavage in ITS1 to separate SSU-rRNA from 5.8S rRNA and LSU-rRNA from tricistronic rRNA transcript (SSU-rRNA, 5.8S rRNA, LSU-rRNA)"/>
    <property type="evidence" value="ECO:0007669"/>
    <property type="project" value="TreeGrafter"/>
</dbReference>
<dbReference type="PANTHER" id="PTHR14490">
    <property type="entry name" value="ZINC FINGER, ZZ TYPE"/>
    <property type="match status" value="1"/>
</dbReference>
<dbReference type="InterPro" id="IPR024626">
    <property type="entry name" value="Kri1-like_C"/>
</dbReference>
<feature type="non-terminal residue" evidence="4">
    <location>
        <position position="664"/>
    </location>
</feature>
<dbReference type="EMBL" id="JAATIQ010000406">
    <property type="protein sequence ID" value="KAF4357382.1"/>
    <property type="molecule type" value="Genomic_DNA"/>
</dbReference>
<dbReference type="Pfam" id="PF12936">
    <property type="entry name" value="Kri1_C"/>
    <property type="match status" value="1"/>
</dbReference>
<feature type="compositionally biased region" description="Basic and acidic residues" evidence="2">
    <location>
        <begin position="273"/>
        <end position="290"/>
    </location>
</feature>
<feature type="region of interest" description="Disordered" evidence="2">
    <location>
        <begin position="273"/>
        <end position="306"/>
    </location>
</feature>
<dbReference type="PANTHER" id="PTHR14490:SF5">
    <property type="entry name" value="PROTEIN KRI1 HOMOLOG"/>
    <property type="match status" value="1"/>
</dbReference>
<dbReference type="Proteomes" id="UP000583929">
    <property type="component" value="Unassembled WGS sequence"/>
</dbReference>
<feature type="region of interest" description="Disordered" evidence="2">
    <location>
        <begin position="100"/>
        <end position="130"/>
    </location>
</feature>
<evidence type="ECO:0000313" key="5">
    <source>
        <dbReference type="Proteomes" id="UP000583929"/>
    </source>
</evidence>
<reference evidence="4 5" key="1">
    <citation type="journal article" date="2020" name="bioRxiv">
        <title>Sequence and annotation of 42 cannabis genomes reveals extensive copy number variation in cannabinoid synthesis and pathogen resistance genes.</title>
        <authorList>
            <person name="Mckernan K.J."/>
            <person name="Helbert Y."/>
            <person name="Kane L.T."/>
            <person name="Ebling H."/>
            <person name="Zhang L."/>
            <person name="Liu B."/>
            <person name="Eaton Z."/>
            <person name="Mclaughlin S."/>
            <person name="Kingan S."/>
            <person name="Baybayan P."/>
            <person name="Concepcion G."/>
            <person name="Jordan M."/>
            <person name="Riva A."/>
            <person name="Barbazuk W."/>
            <person name="Harkins T."/>
        </authorList>
    </citation>
    <scope>NUCLEOTIDE SEQUENCE [LARGE SCALE GENOMIC DNA]</scope>
    <source>
        <strain evidence="5">cv. Jamaican Lion 4</strain>
        <tissue evidence="4">Leaf</tissue>
    </source>
</reference>
<feature type="compositionally biased region" description="Acidic residues" evidence="2">
    <location>
        <begin position="382"/>
        <end position="404"/>
    </location>
</feature>
<evidence type="ECO:0000256" key="2">
    <source>
        <dbReference type="SAM" id="MobiDB-lite"/>
    </source>
</evidence>
<feature type="compositionally biased region" description="Basic and acidic residues" evidence="2">
    <location>
        <begin position="584"/>
        <end position="593"/>
    </location>
</feature>
<comment type="similarity">
    <text evidence="1">Belongs to the KRI1 family.</text>
</comment>
<feature type="compositionally biased region" description="Acidic residues" evidence="2">
    <location>
        <begin position="180"/>
        <end position="189"/>
    </location>
</feature>
<feature type="domain" description="Kri1-like C-terminal" evidence="3">
    <location>
        <begin position="468"/>
        <end position="550"/>
    </location>
</feature>
<accession>A0A7J6EG67</accession>
<feature type="compositionally biased region" description="Basic residues" evidence="2">
    <location>
        <begin position="606"/>
        <end position="615"/>
    </location>
</feature>
<feature type="compositionally biased region" description="Basic and acidic residues" evidence="2">
    <location>
        <begin position="190"/>
        <end position="200"/>
    </location>
</feature>
<keyword evidence="5" id="KW-1185">Reference proteome</keyword>
<feature type="region of interest" description="Disordered" evidence="2">
    <location>
        <begin position="431"/>
        <end position="461"/>
    </location>
</feature>
<feature type="region of interest" description="Disordered" evidence="2">
    <location>
        <begin position="382"/>
        <end position="418"/>
    </location>
</feature>
<gene>
    <name evidence="4" type="ORF">G4B88_009701</name>
</gene>
<dbReference type="Pfam" id="PF05178">
    <property type="entry name" value="Kri1"/>
    <property type="match status" value="1"/>
</dbReference>
<comment type="caution">
    <text evidence="4">The sequence shown here is derived from an EMBL/GenBank/DDBJ whole genome shotgun (WGS) entry which is preliminary data.</text>
</comment>
<proteinExistence type="inferred from homology"/>
<feature type="region of interest" description="Disordered" evidence="2">
    <location>
        <begin position="548"/>
        <end position="638"/>
    </location>
</feature>
<feature type="compositionally biased region" description="Acidic residues" evidence="2">
    <location>
        <begin position="60"/>
        <end position="79"/>
    </location>
</feature>
<feature type="region of interest" description="Disordered" evidence="2">
    <location>
        <begin position="177"/>
        <end position="210"/>
    </location>
</feature>
<feature type="compositionally biased region" description="Basic and acidic residues" evidence="2">
    <location>
        <begin position="616"/>
        <end position="630"/>
    </location>
</feature>
<dbReference type="AlphaFoldDB" id="A0A7J6EG67"/>
<feature type="region of interest" description="Disordered" evidence="2">
    <location>
        <begin position="33"/>
        <end position="80"/>
    </location>
</feature>
<feature type="compositionally biased region" description="Basic and acidic residues" evidence="2">
    <location>
        <begin position="33"/>
        <end position="47"/>
    </location>
</feature>
<evidence type="ECO:0000259" key="3">
    <source>
        <dbReference type="Pfam" id="PF12936"/>
    </source>
</evidence>
<dbReference type="GO" id="GO:0005730">
    <property type="term" value="C:nucleolus"/>
    <property type="evidence" value="ECO:0007669"/>
    <property type="project" value="TreeGrafter"/>
</dbReference>
<dbReference type="InterPro" id="IPR018034">
    <property type="entry name" value="Kri1"/>
</dbReference>
<feature type="compositionally biased region" description="Acidic residues" evidence="2">
    <location>
        <begin position="435"/>
        <end position="447"/>
    </location>
</feature>
<protein>
    <recommendedName>
        <fullName evidence="3">Kri1-like C-terminal domain-containing protein</fullName>
    </recommendedName>
</protein>
<feature type="compositionally biased region" description="Basic residues" evidence="2">
    <location>
        <begin position="291"/>
        <end position="301"/>
    </location>
</feature>
<evidence type="ECO:0000313" key="4">
    <source>
        <dbReference type="EMBL" id="KAF4357382.1"/>
    </source>
</evidence>
<dbReference type="GO" id="GO:0030686">
    <property type="term" value="C:90S preribosome"/>
    <property type="evidence" value="ECO:0007669"/>
    <property type="project" value="TreeGrafter"/>
</dbReference>
<name>A0A7J6EG67_CANSA</name>
<evidence type="ECO:0000256" key="1">
    <source>
        <dbReference type="ARBA" id="ARBA00007473"/>
    </source>
</evidence>
<organism evidence="4 5">
    <name type="scientific">Cannabis sativa</name>
    <name type="common">Hemp</name>
    <name type="synonym">Marijuana</name>
    <dbReference type="NCBI Taxonomy" id="3483"/>
    <lineage>
        <taxon>Eukaryota</taxon>
        <taxon>Viridiplantae</taxon>
        <taxon>Streptophyta</taxon>
        <taxon>Embryophyta</taxon>
        <taxon>Tracheophyta</taxon>
        <taxon>Spermatophyta</taxon>
        <taxon>Magnoliopsida</taxon>
        <taxon>eudicotyledons</taxon>
        <taxon>Gunneridae</taxon>
        <taxon>Pentapetalae</taxon>
        <taxon>rosids</taxon>
        <taxon>fabids</taxon>
        <taxon>Rosales</taxon>
        <taxon>Cannabaceae</taxon>
        <taxon>Cannabis</taxon>
    </lineage>
</organism>